<dbReference type="GO" id="GO:0046354">
    <property type="term" value="P:mannan biosynthetic process"/>
    <property type="evidence" value="ECO:0007669"/>
    <property type="project" value="TreeGrafter"/>
</dbReference>
<evidence type="ECO:0000256" key="3">
    <source>
        <dbReference type="ARBA" id="ARBA00009105"/>
    </source>
</evidence>
<evidence type="ECO:0000256" key="4">
    <source>
        <dbReference type="ARBA" id="ARBA00022679"/>
    </source>
</evidence>
<dbReference type="Pfam" id="PF11051">
    <property type="entry name" value="Mannosyl_trans3"/>
    <property type="match status" value="1"/>
</dbReference>
<keyword evidence="4" id="KW-0808">Transferase</keyword>
<keyword evidence="8" id="KW-0333">Golgi apparatus</keyword>
<evidence type="ECO:0000256" key="11">
    <source>
        <dbReference type="SAM" id="Phobius"/>
    </source>
</evidence>
<evidence type="ECO:0000256" key="10">
    <source>
        <dbReference type="ARBA" id="ARBA00037847"/>
    </source>
</evidence>
<protein>
    <recommendedName>
        <fullName evidence="14">Major facilitator superfamily (MFS) profile domain-containing protein</fullName>
    </recommendedName>
</protein>
<dbReference type="AlphaFoldDB" id="A0A421FPA2"/>
<feature type="transmembrane region" description="Helical" evidence="11">
    <location>
        <begin position="226"/>
        <end position="245"/>
    </location>
</feature>
<organism evidence="12 13">
    <name type="scientific">Phytophthora kernoviae</name>
    <dbReference type="NCBI Taxonomy" id="325452"/>
    <lineage>
        <taxon>Eukaryota</taxon>
        <taxon>Sar</taxon>
        <taxon>Stramenopiles</taxon>
        <taxon>Oomycota</taxon>
        <taxon>Peronosporomycetes</taxon>
        <taxon>Peronosporales</taxon>
        <taxon>Peronosporaceae</taxon>
        <taxon>Phytophthora</taxon>
    </lineage>
</organism>
<keyword evidence="6" id="KW-0735">Signal-anchor</keyword>
<sequence length="616" mass="67465">MPTIKKQLNLTEDQVSNSNIVSLASTIIGRLIVGPLCDRYGARTVQAVLLVIGAIPVASAALVVDYSGLMFVRFFIGLVGCSFVATAYWTSTMFSHEVVGSANAISCGWGNLGAGVTYLVTPLIFDLITVNDSISYSYGWRMALLVPAVLMVIIGICTYKFSDDCSQGNYVDLKRNHVMAPLSCTTELQVHNVLSLYYYEDFKITGCDAATDANACRLLTQTKASAISSCFGLMCIFARAVGGYVSDISNRHYDMKGRISMQLLCLAFQAVFLYLYSQIRASTGTTYGIVPYVCPEYTGMTSGIVGAGGNMGGLAWGFLFKGTGGCSPDGPRERESDVSCDVTISPGLSGYCLLRNDATGEEVQAMRVNCSSLHKDASFTCREAEDFARVAPQTSALIEAKQGSETPSPLQVMTMEMNNGVVMVMYPRLIDSVYATLRLLRSYNCSLPVELWYLESEMGASPLDDSRVLQILVKEYSPISLRGIADVTIGGFNSKVFALAHSALDQVLFLDADNAPVKDSMYLFSDPKFVETGALFWPDFWHPNHTLFNVKAKSLVWELVNTPFVDMLEQESGQLLIDRRRSAVAMEVVQFLALRKPDHLNLLKLLYGDKDIFRVA</sequence>
<evidence type="ECO:0008006" key="14">
    <source>
        <dbReference type="Google" id="ProtNLM"/>
    </source>
</evidence>
<dbReference type="InterPro" id="IPR036259">
    <property type="entry name" value="MFS_trans_sf"/>
</dbReference>
<feature type="transmembrane region" description="Helical" evidence="11">
    <location>
        <begin position="71"/>
        <end position="89"/>
    </location>
</feature>
<feature type="transmembrane region" description="Helical" evidence="11">
    <location>
        <begin position="45"/>
        <end position="64"/>
    </location>
</feature>
<evidence type="ECO:0000256" key="5">
    <source>
        <dbReference type="ARBA" id="ARBA00022692"/>
    </source>
</evidence>
<proteinExistence type="inferred from homology"/>
<dbReference type="EMBL" id="MBAD02002324">
    <property type="protein sequence ID" value="RLN48319.1"/>
    <property type="molecule type" value="Genomic_DNA"/>
</dbReference>
<accession>A0A421FPA2</accession>
<reference evidence="12 13" key="1">
    <citation type="submission" date="2018-07" db="EMBL/GenBank/DDBJ databases">
        <title>Genome sequencing of oomycete isolates from Chile give support for New Zealand origin for Phytophthora kernoviae and make available the first Nothophytophthora sp. genome.</title>
        <authorList>
            <person name="Studholme D.J."/>
            <person name="Sanfuentes E."/>
            <person name="Panda P."/>
            <person name="Hill R."/>
            <person name="Sambles C."/>
            <person name="Grant M."/>
            <person name="Williams N.M."/>
            <person name="Mcdougal R.L."/>
        </authorList>
    </citation>
    <scope>NUCLEOTIDE SEQUENCE [LARGE SCALE GENOMIC DNA]</scope>
    <source>
        <strain evidence="12">Chile7</strain>
    </source>
</reference>
<evidence type="ECO:0000256" key="8">
    <source>
        <dbReference type="ARBA" id="ARBA00023034"/>
    </source>
</evidence>
<comment type="caution">
    <text evidence="12">The sequence shown here is derived from an EMBL/GenBank/DDBJ whole genome shotgun (WGS) entry which is preliminary data.</text>
</comment>
<name>A0A421FPA2_9STRA</name>
<evidence type="ECO:0000256" key="9">
    <source>
        <dbReference type="ARBA" id="ARBA00023136"/>
    </source>
</evidence>
<evidence type="ECO:0000313" key="12">
    <source>
        <dbReference type="EMBL" id="RLN48319.1"/>
    </source>
</evidence>
<keyword evidence="9 11" id="KW-0472">Membrane</keyword>
<dbReference type="GO" id="GO:0000139">
    <property type="term" value="C:Golgi membrane"/>
    <property type="evidence" value="ECO:0007669"/>
    <property type="project" value="UniProtKB-SubCell"/>
</dbReference>
<comment type="subcellular location">
    <subcellularLocation>
        <location evidence="10">Endomembrane system</location>
        <topology evidence="10">Single-pass membrane protein</topology>
    </subcellularLocation>
    <subcellularLocation>
        <location evidence="1">Golgi apparatus membrane</location>
    </subcellularLocation>
    <subcellularLocation>
        <location evidence="2">Membrane</location>
        <topology evidence="2">Single-pass type II membrane protein</topology>
    </subcellularLocation>
</comment>
<evidence type="ECO:0000313" key="13">
    <source>
        <dbReference type="Proteomes" id="UP000284657"/>
    </source>
</evidence>
<feature type="transmembrane region" description="Helical" evidence="11">
    <location>
        <begin position="142"/>
        <end position="161"/>
    </location>
</feature>
<keyword evidence="7 11" id="KW-1133">Transmembrane helix</keyword>
<dbReference type="InterPro" id="IPR011701">
    <property type="entry name" value="MFS"/>
</dbReference>
<dbReference type="PANTHER" id="PTHR31646:SF1">
    <property type="entry name" value="ALPHA-1,2-MANNOSYLTRANSFERASE MNN2"/>
    <property type="match status" value="1"/>
</dbReference>
<dbReference type="Pfam" id="PF07690">
    <property type="entry name" value="MFS_1"/>
    <property type="match status" value="1"/>
</dbReference>
<evidence type="ECO:0000256" key="7">
    <source>
        <dbReference type="ARBA" id="ARBA00022989"/>
    </source>
</evidence>
<feature type="transmembrane region" description="Helical" evidence="11">
    <location>
        <begin position="257"/>
        <end position="276"/>
    </location>
</feature>
<evidence type="ECO:0000256" key="1">
    <source>
        <dbReference type="ARBA" id="ARBA00004394"/>
    </source>
</evidence>
<dbReference type="SUPFAM" id="SSF103473">
    <property type="entry name" value="MFS general substrate transporter"/>
    <property type="match status" value="1"/>
</dbReference>
<evidence type="ECO:0000256" key="2">
    <source>
        <dbReference type="ARBA" id="ARBA00004606"/>
    </source>
</evidence>
<dbReference type="Proteomes" id="UP000284657">
    <property type="component" value="Unassembled WGS sequence"/>
</dbReference>
<dbReference type="PANTHER" id="PTHR31646">
    <property type="entry name" value="ALPHA-1,2-MANNOSYLTRANSFERASE MNN2"/>
    <property type="match status" value="1"/>
</dbReference>
<evidence type="ECO:0000256" key="6">
    <source>
        <dbReference type="ARBA" id="ARBA00022968"/>
    </source>
</evidence>
<dbReference type="GO" id="GO:0000026">
    <property type="term" value="F:alpha-1,2-mannosyltransferase activity"/>
    <property type="evidence" value="ECO:0007669"/>
    <property type="project" value="TreeGrafter"/>
</dbReference>
<dbReference type="InterPro" id="IPR022751">
    <property type="entry name" value="Alpha_mannosyltransferase"/>
</dbReference>
<keyword evidence="5 11" id="KW-0812">Transmembrane</keyword>
<dbReference type="SUPFAM" id="SSF53448">
    <property type="entry name" value="Nucleotide-diphospho-sugar transferases"/>
    <property type="match status" value="1"/>
</dbReference>
<comment type="similarity">
    <text evidence="3">Belongs to the MNN1/MNT family.</text>
</comment>
<gene>
    <name evidence="12" type="ORF">BBJ29_009016</name>
</gene>
<dbReference type="InterPro" id="IPR029044">
    <property type="entry name" value="Nucleotide-diphossugar_trans"/>
</dbReference>
<dbReference type="Gene3D" id="1.20.1250.20">
    <property type="entry name" value="MFS general substrate transporter like domains"/>
    <property type="match status" value="2"/>
</dbReference>
<dbReference type="GO" id="GO:0022857">
    <property type="term" value="F:transmembrane transporter activity"/>
    <property type="evidence" value="ECO:0007669"/>
    <property type="project" value="InterPro"/>
</dbReference>
<feature type="transmembrane region" description="Helical" evidence="11">
    <location>
        <begin position="109"/>
        <end position="130"/>
    </location>
</feature>